<keyword evidence="1" id="KW-0812">Transmembrane</keyword>
<keyword evidence="1" id="KW-1133">Transmembrane helix</keyword>
<name>A0A328BY75_9BACT</name>
<dbReference type="EMBL" id="QHKM01000001">
    <property type="protein sequence ID" value="RAK70764.1"/>
    <property type="molecule type" value="Genomic_DNA"/>
</dbReference>
<accession>A0A328BY75</accession>
<feature type="transmembrane region" description="Helical" evidence="1">
    <location>
        <begin position="37"/>
        <end position="57"/>
    </location>
</feature>
<protein>
    <submittedName>
        <fullName evidence="2">DUF2809 domain-containing protein</fullName>
    </submittedName>
</protein>
<dbReference type="OrthoDB" id="5360192at2"/>
<reference evidence="3" key="1">
    <citation type="submission" date="2018-05" db="EMBL/GenBank/DDBJ databases">
        <authorList>
            <person name="Nie L."/>
        </authorList>
    </citation>
    <scope>NUCLEOTIDE SEQUENCE [LARGE SCALE GENOMIC DNA]</scope>
    <source>
        <strain evidence="3">NL</strain>
    </source>
</reference>
<dbReference type="AlphaFoldDB" id="A0A328BY75"/>
<dbReference type="Proteomes" id="UP000248553">
    <property type="component" value="Unassembled WGS sequence"/>
</dbReference>
<keyword evidence="1" id="KW-0472">Membrane</keyword>
<feature type="transmembrane region" description="Helical" evidence="1">
    <location>
        <begin position="69"/>
        <end position="87"/>
    </location>
</feature>
<organism evidence="2 3">
    <name type="scientific">Hymenobacter edaphi</name>
    <dbReference type="NCBI Taxonomy" id="2211146"/>
    <lineage>
        <taxon>Bacteria</taxon>
        <taxon>Pseudomonadati</taxon>
        <taxon>Bacteroidota</taxon>
        <taxon>Cytophagia</taxon>
        <taxon>Cytophagales</taxon>
        <taxon>Hymenobacteraceae</taxon>
        <taxon>Hymenobacter</taxon>
    </lineage>
</organism>
<dbReference type="InterPro" id="IPR021257">
    <property type="entry name" value="DUF2809"/>
</dbReference>
<proteinExistence type="predicted"/>
<gene>
    <name evidence="2" type="ORF">DLM85_05725</name>
</gene>
<evidence type="ECO:0000313" key="2">
    <source>
        <dbReference type="EMBL" id="RAK70764.1"/>
    </source>
</evidence>
<keyword evidence="3" id="KW-1185">Reference proteome</keyword>
<feature type="transmembrane region" description="Helical" evidence="1">
    <location>
        <begin position="12"/>
        <end position="31"/>
    </location>
</feature>
<dbReference type="RefSeq" id="WP_111477514.1">
    <property type="nucleotide sequence ID" value="NZ_QHKM01000001.1"/>
</dbReference>
<evidence type="ECO:0000313" key="3">
    <source>
        <dbReference type="Proteomes" id="UP000248553"/>
    </source>
</evidence>
<comment type="caution">
    <text evidence="2">The sequence shown here is derived from an EMBL/GenBank/DDBJ whole genome shotgun (WGS) entry which is preliminary data.</text>
</comment>
<sequence length="137" mass="14838">MLVRPAACAVRLRYAALSGLVLGLGLASRRFRAGLPAWVGLYAGDVLWALLVFGLVSGLRPTWPARRRAAVASAFALVIELSQLWQAPWLNALRGTTPGALVLGRGFLWSDLACYAGGVLLGWALDGWLRRRPSQNR</sequence>
<evidence type="ECO:0000256" key="1">
    <source>
        <dbReference type="SAM" id="Phobius"/>
    </source>
</evidence>
<feature type="transmembrane region" description="Helical" evidence="1">
    <location>
        <begin position="107"/>
        <end position="129"/>
    </location>
</feature>
<dbReference type="Pfam" id="PF10990">
    <property type="entry name" value="DUF2809"/>
    <property type="match status" value="1"/>
</dbReference>